<dbReference type="AlphaFoldDB" id="A0A2W1HA82"/>
<name>A0A2W1HA82_9PLEO</name>
<gene>
    <name evidence="3" type="ORF">Ptr86124_003938</name>
    <name evidence="2" type="ORF">PtrM4_096270</name>
</gene>
<organism evidence="3 4">
    <name type="scientific">Pyrenophora tritici-repentis</name>
    <dbReference type="NCBI Taxonomy" id="45151"/>
    <lineage>
        <taxon>Eukaryota</taxon>
        <taxon>Fungi</taxon>
        <taxon>Dikarya</taxon>
        <taxon>Ascomycota</taxon>
        <taxon>Pezizomycotina</taxon>
        <taxon>Dothideomycetes</taxon>
        <taxon>Pleosporomycetidae</taxon>
        <taxon>Pleosporales</taxon>
        <taxon>Pleosporineae</taxon>
        <taxon>Pleosporaceae</taxon>
        <taxon>Pyrenophora</taxon>
    </lineage>
</organism>
<accession>A0A2W1HA82</accession>
<dbReference type="OrthoDB" id="3796651at2759"/>
<dbReference type="Proteomes" id="UP000245464">
    <property type="component" value="Chromosome 4"/>
</dbReference>
<sequence>MTSFTGPWSTDLTTLNKSIQSIPSKYKSAFTATSQATLSAINAPTSLHIWESSSDLDALLQLTSTIASLCDLGVRSQKDGTANANTAGGMIILADEKSIGGGVHNFQRICELVGYLTCVSGKKHLEGTVAVYGKVVVVRGWDSSICEGQAEAMERCVKRVNTAVERVLKMGKFGERKEKAKIVWHQGPVIWFLLQWINNTTSSLRNSLSAITVTDALDLTASIKPSVPGRANTLPHVERLEQYAKKLGIPVVFLDTGSQEITLEYLGTYMFFFAYYINTFLPRELLRPHLHKAQDELVTFAFRLRAASENVYGEQAVKMVKKHLDAGTAKQWASRCVDKTNYEKGRCRAAGEDEAIHHTVQLADSPFALLSSRVGIPAFARLAVGPASAGAQEWYTAAPVSIGFAKAQIRPSCPATFHILVPKHGQDLEKVTNRVQGLMMAVLERVRQEKGNPVLGDAEKSMWKAVVKACEWAIDGSEGKMPSDVAKKVKFVKQKLKEGTWGCALELPEDAKTTVATTPALMPETNRTYGFGMGTQQTMGAPASAPSLPGPPQNIQHQMPPPMPQNMPPQMPPQNMQHQMPPPMPQQIPQQGAQYTGQVPMVSDQMPQQGQYAPAPVQSMSMGQGQGREYVPNPMTSGGYQQSMGGPWR</sequence>
<protein>
    <submittedName>
        <fullName evidence="2">PAT1 multi-domain protein</fullName>
    </submittedName>
</protein>
<reference evidence="3" key="3">
    <citation type="journal article" date="2022" name="bioRxiv">
        <title>A global pangenome for the wheat fungal pathogen Pyrenophora tritici-repentis and prediction of effector protein structural homology.</title>
        <authorList>
            <person name="Moolhuijzen P."/>
            <person name="See P.T."/>
            <person name="Shi G."/>
            <person name="Powell H.R."/>
            <person name="Cockram J."/>
            <person name="Jorgensen L.N."/>
            <person name="Benslimane H."/>
            <person name="Strelkov S.E."/>
            <person name="Turner J."/>
            <person name="Liu Z."/>
            <person name="Moffat C.S."/>
        </authorList>
    </citation>
    <scope>NUCLEOTIDE SEQUENCE</scope>
    <source>
        <strain evidence="3">86-124</strain>
    </source>
</reference>
<reference evidence="3" key="2">
    <citation type="submission" date="2021-05" db="EMBL/GenBank/DDBJ databases">
        <authorList>
            <person name="Moolhuijzen P.M."/>
            <person name="Moffat C.S."/>
        </authorList>
    </citation>
    <scope>NUCLEOTIDE SEQUENCE</scope>
    <source>
        <strain evidence="3">86-124</strain>
    </source>
</reference>
<proteinExistence type="predicted"/>
<comment type="caution">
    <text evidence="3">The sequence shown here is derived from an EMBL/GenBank/DDBJ whole genome shotgun (WGS) entry which is preliminary data.</text>
</comment>
<reference evidence="2" key="1">
    <citation type="journal article" date="2018" name="BMC Genomics">
        <title>Comparative genomics of the wheat fungal pathogen Pyrenophora tritici-repentis reveals chromosomal variations and genome plasticity.</title>
        <authorList>
            <person name="Moolhuijzen P."/>
            <person name="See P.T."/>
            <person name="Hane J.K."/>
            <person name="Shi G."/>
            <person name="Liu Z."/>
            <person name="Oliver R.P."/>
            <person name="Moffat C.S."/>
        </authorList>
    </citation>
    <scope>NUCLEOTIDE SEQUENCE [LARGE SCALE GENOMIC DNA]</scope>
    <source>
        <strain evidence="2">M4</strain>
    </source>
</reference>
<dbReference type="Proteomes" id="UP000249757">
    <property type="component" value="Unassembled WGS sequence"/>
</dbReference>
<feature type="region of interest" description="Disordered" evidence="1">
    <location>
        <begin position="606"/>
        <end position="625"/>
    </location>
</feature>
<reference evidence="4" key="4">
    <citation type="journal article" date="2022" name="Microb. Genom.">
        <title>A global pangenome for the wheat fungal pathogen Pyrenophora tritici-repentis and prediction of effector protein structural homology.</title>
        <authorList>
            <person name="Moolhuijzen P.M."/>
            <person name="See P.T."/>
            <person name="Shi G."/>
            <person name="Powell H.R."/>
            <person name="Cockram J."/>
            <person name="Jorgensen L.N."/>
            <person name="Benslimane H."/>
            <person name="Strelkov S.E."/>
            <person name="Turner J."/>
            <person name="Liu Z."/>
            <person name="Moffat C.S."/>
        </authorList>
    </citation>
    <scope>NUCLEOTIDE SEQUENCE [LARGE SCALE GENOMIC DNA]</scope>
</reference>
<dbReference type="EMBL" id="NRDI02000004">
    <property type="protein sequence ID" value="KAI1517001.1"/>
    <property type="molecule type" value="Genomic_DNA"/>
</dbReference>
<evidence type="ECO:0000313" key="3">
    <source>
        <dbReference type="EMBL" id="KAI1517001.1"/>
    </source>
</evidence>
<evidence type="ECO:0000313" key="4">
    <source>
        <dbReference type="Proteomes" id="UP000249757"/>
    </source>
</evidence>
<evidence type="ECO:0000313" key="2">
    <source>
        <dbReference type="EMBL" id="KAF7572127.1"/>
    </source>
</evidence>
<keyword evidence="4" id="KW-1185">Reference proteome</keyword>
<dbReference type="EMBL" id="NQIK02000004">
    <property type="protein sequence ID" value="KAF7572127.1"/>
    <property type="molecule type" value="Genomic_DNA"/>
</dbReference>
<dbReference type="OMA" id="AYYINTF"/>
<evidence type="ECO:0000256" key="1">
    <source>
        <dbReference type="SAM" id="MobiDB-lite"/>
    </source>
</evidence>